<dbReference type="InterPro" id="IPR011922">
    <property type="entry name" value="Cell_div_FtsL"/>
</dbReference>
<comment type="function">
    <text evidence="7">Essential cell division protein.</text>
</comment>
<dbReference type="Proteomes" id="UP000280960">
    <property type="component" value="Chromosome"/>
</dbReference>
<dbReference type="GO" id="GO:0043093">
    <property type="term" value="P:FtsZ-dependent cytokinesis"/>
    <property type="evidence" value="ECO:0007669"/>
    <property type="project" value="UniProtKB-UniRule"/>
</dbReference>
<dbReference type="GO" id="GO:0005886">
    <property type="term" value="C:plasma membrane"/>
    <property type="evidence" value="ECO:0007669"/>
    <property type="project" value="UniProtKB-SubCell"/>
</dbReference>
<comment type="subcellular location">
    <subcellularLocation>
        <location evidence="7">Cell membrane</location>
        <topology evidence="7">Single-pass type II membrane protein</topology>
    </subcellularLocation>
    <text evidence="7">Localizes to the division septum where it forms a ring structure.</text>
</comment>
<reference evidence="10 11" key="1">
    <citation type="submission" date="2018-10" db="EMBL/GenBank/DDBJ databases">
        <authorList>
            <person name="Zhang X."/>
        </authorList>
    </citation>
    <scope>NUCLEOTIDE SEQUENCE [LARGE SCALE GENOMIC DNA]</scope>
    <source>
        <strain evidence="10 11">SK-G1</strain>
    </source>
</reference>
<dbReference type="KEGG" id="bacg:D2962_06690"/>
<dbReference type="InterPro" id="IPR007060">
    <property type="entry name" value="FtsL/DivIC"/>
</dbReference>
<evidence type="ECO:0000256" key="9">
    <source>
        <dbReference type="SAM" id="Coils"/>
    </source>
</evidence>
<evidence type="ECO:0000256" key="3">
    <source>
        <dbReference type="ARBA" id="ARBA00022692"/>
    </source>
</evidence>
<feature type="coiled-coil region" evidence="9">
    <location>
        <begin position="73"/>
        <end position="100"/>
    </location>
</feature>
<organism evidence="10 11">
    <name type="scientific">Biomaibacter acetigenes</name>
    <dbReference type="NCBI Taxonomy" id="2316383"/>
    <lineage>
        <taxon>Bacteria</taxon>
        <taxon>Bacillati</taxon>
        <taxon>Bacillota</taxon>
        <taxon>Clostridia</taxon>
        <taxon>Thermosediminibacterales</taxon>
        <taxon>Tepidanaerobacteraceae</taxon>
        <taxon>Biomaibacter</taxon>
    </lineage>
</organism>
<evidence type="ECO:0000256" key="6">
    <source>
        <dbReference type="ARBA" id="ARBA00023306"/>
    </source>
</evidence>
<dbReference type="Pfam" id="PF04977">
    <property type="entry name" value="DivIC"/>
    <property type="match status" value="1"/>
</dbReference>
<evidence type="ECO:0000313" key="10">
    <source>
        <dbReference type="EMBL" id="AYO30347.1"/>
    </source>
</evidence>
<comment type="similarity">
    <text evidence="7">Belongs to the FtsL family.</text>
</comment>
<feature type="transmembrane region" description="Helical" evidence="7">
    <location>
        <begin position="45"/>
        <end position="65"/>
    </location>
</feature>
<keyword evidence="11" id="KW-1185">Reference proteome</keyword>
<sequence>MKGVNKVVVAEKVVRRQWYGQRYEHNYDHTPELRKKTQPHKKGRLILTLGIIAVVAIIILSRYSMITESQYRISKLKTDLKDLSAQNERLRVEVANLSSVARIENIARNKLNMKAPESRQIIYLNMN</sequence>
<proteinExistence type="inferred from homology"/>
<keyword evidence="9" id="KW-0175">Coiled coil</keyword>
<keyword evidence="2 7" id="KW-0132">Cell division</keyword>
<gene>
    <name evidence="7 10" type="primary">ftsL</name>
    <name evidence="10" type="ORF">D2962_06690</name>
</gene>
<protein>
    <recommendedName>
        <fullName evidence="7 8">Cell division protein FtsL</fullName>
    </recommendedName>
</protein>
<evidence type="ECO:0000256" key="7">
    <source>
        <dbReference type="HAMAP-Rule" id="MF_00910"/>
    </source>
</evidence>
<evidence type="ECO:0000256" key="8">
    <source>
        <dbReference type="NCBIfam" id="TIGR02209"/>
    </source>
</evidence>
<dbReference type="GO" id="GO:0032153">
    <property type="term" value="C:cell division site"/>
    <property type="evidence" value="ECO:0007669"/>
    <property type="project" value="UniProtKB-UniRule"/>
</dbReference>
<evidence type="ECO:0000256" key="1">
    <source>
        <dbReference type="ARBA" id="ARBA00022475"/>
    </source>
</evidence>
<keyword evidence="1 7" id="KW-1003">Cell membrane</keyword>
<name>A0A3G2R659_9FIRM</name>
<evidence type="ECO:0000256" key="4">
    <source>
        <dbReference type="ARBA" id="ARBA00022989"/>
    </source>
</evidence>
<dbReference type="AlphaFoldDB" id="A0A3G2R659"/>
<keyword evidence="5 7" id="KW-0472">Membrane</keyword>
<dbReference type="EMBL" id="CP033169">
    <property type="protein sequence ID" value="AYO30347.1"/>
    <property type="molecule type" value="Genomic_DNA"/>
</dbReference>
<evidence type="ECO:0000256" key="2">
    <source>
        <dbReference type="ARBA" id="ARBA00022618"/>
    </source>
</evidence>
<keyword evidence="3 7" id="KW-0812">Transmembrane</keyword>
<keyword evidence="4 7" id="KW-1133">Transmembrane helix</keyword>
<accession>A0A3G2R659</accession>
<keyword evidence="6 7" id="KW-0131">Cell cycle</keyword>
<dbReference type="HAMAP" id="MF_00910">
    <property type="entry name" value="FtsL"/>
    <property type="match status" value="1"/>
</dbReference>
<evidence type="ECO:0000256" key="5">
    <source>
        <dbReference type="ARBA" id="ARBA00023136"/>
    </source>
</evidence>
<dbReference type="NCBIfam" id="TIGR02209">
    <property type="entry name" value="ftsL_broad"/>
    <property type="match status" value="1"/>
</dbReference>
<evidence type="ECO:0000313" key="11">
    <source>
        <dbReference type="Proteomes" id="UP000280960"/>
    </source>
</evidence>